<dbReference type="EMBL" id="BMAT01009831">
    <property type="protein sequence ID" value="GFS14381.1"/>
    <property type="molecule type" value="Genomic_DNA"/>
</dbReference>
<dbReference type="Proteomes" id="UP000762676">
    <property type="component" value="Unassembled WGS sequence"/>
</dbReference>
<gene>
    <name evidence="1" type="ORF">ElyMa_004905900</name>
</gene>
<dbReference type="AlphaFoldDB" id="A0AAV4IZE5"/>
<keyword evidence="2" id="KW-1185">Reference proteome</keyword>
<reference evidence="1 2" key="1">
    <citation type="journal article" date="2021" name="Elife">
        <title>Chloroplast acquisition without the gene transfer in kleptoplastic sea slugs, Plakobranchus ocellatus.</title>
        <authorList>
            <person name="Maeda T."/>
            <person name="Takahashi S."/>
            <person name="Yoshida T."/>
            <person name="Shimamura S."/>
            <person name="Takaki Y."/>
            <person name="Nagai Y."/>
            <person name="Toyoda A."/>
            <person name="Suzuki Y."/>
            <person name="Arimoto A."/>
            <person name="Ishii H."/>
            <person name="Satoh N."/>
            <person name="Nishiyama T."/>
            <person name="Hasebe M."/>
            <person name="Maruyama T."/>
            <person name="Minagawa J."/>
            <person name="Obokata J."/>
            <person name="Shigenobu S."/>
        </authorList>
    </citation>
    <scope>NUCLEOTIDE SEQUENCE [LARGE SCALE GENOMIC DNA]</scope>
</reference>
<protein>
    <submittedName>
        <fullName evidence="1">Uncharacterized protein</fullName>
    </submittedName>
</protein>
<evidence type="ECO:0000313" key="2">
    <source>
        <dbReference type="Proteomes" id="UP000762676"/>
    </source>
</evidence>
<evidence type="ECO:0000313" key="1">
    <source>
        <dbReference type="EMBL" id="GFS14381.1"/>
    </source>
</evidence>
<proteinExistence type="predicted"/>
<organism evidence="1 2">
    <name type="scientific">Elysia marginata</name>
    <dbReference type="NCBI Taxonomy" id="1093978"/>
    <lineage>
        <taxon>Eukaryota</taxon>
        <taxon>Metazoa</taxon>
        <taxon>Spiralia</taxon>
        <taxon>Lophotrochozoa</taxon>
        <taxon>Mollusca</taxon>
        <taxon>Gastropoda</taxon>
        <taxon>Heterobranchia</taxon>
        <taxon>Euthyneura</taxon>
        <taxon>Panpulmonata</taxon>
        <taxon>Sacoglossa</taxon>
        <taxon>Placobranchoidea</taxon>
        <taxon>Plakobranchidae</taxon>
        <taxon>Elysia</taxon>
    </lineage>
</organism>
<comment type="caution">
    <text evidence="1">The sequence shown here is derived from an EMBL/GenBank/DDBJ whole genome shotgun (WGS) entry which is preliminary data.</text>
</comment>
<accession>A0AAV4IZE5</accession>
<sequence length="128" mass="14237">MDYSLPPSKAVSRLYIFPPAGQYTPKQIQLIFQSITARLPVRRSNTNILQNSSTAYSQVPILQVGGLRKVWINCFPKSVATCVVVGVDPATAGSQVRRLNHRVTLLLKSKMGSCLLTTALYRNYPRTK</sequence>
<name>A0AAV4IZE5_9GAST</name>